<gene>
    <name evidence="1" type="ORF">EGH21_10240</name>
</gene>
<sequence>MSTLAAVLRVGETPPIGTGMVPRVEAHLYDGGLPRLVAYRVTEGPELERYPGGYAPDFAAETTYPVTDVLLAIPEARALSSIGQRLDTLSTKAEANYGRDFGSMVFTTDVEWGSDGYGRLFEARSQLEAHPFDGQVTVTLTPGATDEQTAALRENLDRIAGPTRVYVSAENGE</sequence>
<comment type="caution">
    <text evidence="1">The sequence shown here is derived from an EMBL/GenBank/DDBJ whole genome shotgun (WGS) entry which is preliminary data.</text>
</comment>
<dbReference type="Proteomes" id="UP001430377">
    <property type="component" value="Unassembled WGS sequence"/>
</dbReference>
<keyword evidence="2" id="KW-1185">Reference proteome</keyword>
<reference evidence="1 2" key="1">
    <citation type="submission" date="2021-06" db="EMBL/GenBank/DDBJ databases">
        <title>Halomicroarcula sp. a new haloarchaeum isolated from saline soil.</title>
        <authorList>
            <person name="Duran-Viseras A."/>
            <person name="Sanchez-Porro C."/>
            <person name="Ventosa A."/>
        </authorList>
    </citation>
    <scope>NUCLEOTIDE SEQUENCE [LARGE SCALE GENOMIC DNA]</scope>
    <source>
        <strain evidence="1 2">F13</strain>
    </source>
</reference>
<dbReference type="AlphaFoldDB" id="A0AAW4PP58"/>
<proteinExistence type="predicted"/>
<protein>
    <submittedName>
        <fullName evidence="1">Uncharacterized protein</fullName>
    </submittedName>
</protein>
<dbReference type="EMBL" id="RKLR01000003">
    <property type="protein sequence ID" value="MBX0323408.1"/>
    <property type="molecule type" value="Genomic_DNA"/>
</dbReference>
<accession>A0AAW4PP58</accession>
<evidence type="ECO:0000313" key="1">
    <source>
        <dbReference type="EMBL" id="MBX0323408.1"/>
    </source>
</evidence>
<name>A0AAW4PP58_9EURY</name>
<dbReference type="RefSeq" id="WP_220618377.1">
    <property type="nucleotide sequence ID" value="NZ_RKLR01000003.1"/>
</dbReference>
<evidence type="ECO:0000313" key="2">
    <source>
        <dbReference type="Proteomes" id="UP001430377"/>
    </source>
</evidence>
<organism evidence="1 2">
    <name type="scientific">Haloarcula rubra</name>
    <dbReference type="NCBI Taxonomy" id="2487747"/>
    <lineage>
        <taxon>Archaea</taxon>
        <taxon>Methanobacteriati</taxon>
        <taxon>Methanobacteriota</taxon>
        <taxon>Stenosarchaea group</taxon>
        <taxon>Halobacteria</taxon>
        <taxon>Halobacteriales</taxon>
        <taxon>Haloarculaceae</taxon>
        <taxon>Haloarcula</taxon>
    </lineage>
</organism>